<evidence type="ECO:0000256" key="11">
    <source>
        <dbReference type="ARBA" id="ARBA00023239"/>
    </source>
</evidence>
<comment type="cofactor">
    <cofactor evidence="1">
        <name>pyruvate</name>
        <dbReference type="ChEBI" id="CHEBI:15361"/>
    </cofactor>
</comment>
<evidence type="ECO:0000256" key="13">
    <source>
        <dbReference type="ARBA" id="ARBA00023317"/>
    </source>
</evidence>
<name>A0A7S3WIY3_9SPIT</name>
<dbReference type="EC" id="4.1.1.50" evidence="4"/>
<evidence type="ECO:0000256" key="7">
    <source>
        <dbReference type="ARBA" id="ARBA00022813"/>
    </source>
</evidence>
<dbReference type="InterPro" id="IPR016067">
    <property type="entry name" value="S-AdoMet_deCO2ase_core"/>
</dbReference>
<keyword evidence="5" id="KW-0949">S-adenosyl-L-methionine</keyword>
<dbReference type="SUPFAM" id="SSF56276">
    <property type="entry name" value="S-adenosylmethionine decarboxylase"/>
    <property type="match status" value="1"/>
</dbReference>
<dbReference type="EMBL" id="HBIQ01049256">
    <property type="protein sequence ID" value="CAE0558176.1"/>
    <property type="molecule type" value="Transcribed_RNA"/>
</dbReference>
<dbReference type="Gene3D" id="3.60.90.10">
    <property type="entry name" value="S-adenosylmethionine decarboxylase"/>
    <property type="match status" value="1"/>
</dbReference>
<dbReference type="GO" id="GO:0006597">
    <property type="term" value="P:spermine biosynthetic process"/>
    <property type="evidence" value="ECO:0007669"/>
    <property type="project" value="InterPro"/>
</dbReference>
<dbReference type="InterPro" id="IPR048283">
    <property type="entry name" value="AdoMetDC-like"/>
</dbReference>
<protein>
    <recommendedName>
        <fullName evidence="4">adenosylmethionine decarboxylase</fullName>
        <ecNumber evidence="4">4.1.1.50</ecNumber>
    </recommendedName>
</protein>
<evidence type="ECO:0000256" key="6">
    <source>
        <dbReference type="ARBA" id="ARBA00022793"/>
    </source>
</evidence>
<dbReference type="GO" id="GO:0005829">
    <property type="term" value="C:cytosol"/>
    <property type="evidence" value="ECO:0007669"/>
    <property type="project" value="TreeGrafter"/>
</dbReference>
<keyword evidence="11" id="KW-0456">Lyase</keyword>
<evidence type="ECO:0000256" key="12">
    <source>
        <dbReference type="ARBA" id="ARBA00023270"/>
    </source>
</evidence>
<sequence>MMMVARADNPDAAAALLPFPELTSDDVFEGPEKKLEVYFSPRGAHAEGFRRFGSDEWSELLRAAACTILNKKSNSDFDAYLLSESSLFVYPFRIILKTCGTTTLLLAIPRLLKMAEALGASMELLQYGHLRYKFPHLQIYPSRSHEEERDYLVSLFGDVQSLTVGPANGCAWHMLSVESPSLEVQSAIAAKSGGSTLAKMLPSAQPAVIPEVEDILEIAMEGMSAEACALFGFERGPDGKDVAGWGPVPDGALACAMTASCGLRDLMAGVLIDDWAFEPCGYSMNGLAGSYYYTVHVTPESAFSYASFETNDPKFRAPDLIERVIGCFSPTDVTITLTTRSKGAQLPEYSLSSFERTSIAEPAVQVAQLGMANICYIGFRAREKNCGLPLCQRFSEGPEDVCLAEVPTPTASPEEA</sequence>
<dbReference type="InterPro" id="IPR001985">
    <property type="entry name" value="S-AdoMet_decarboxylase_euk"/>
</dbReference>
<evidence type="ECO:0000256" key="9">
    <source>
        <dbReference type="ARBA" id="ARBA00023115"/>
    </source>
</evidence>
<evidence type="ECO:0000256" key="3">
    <source>
        <dbReference type="ARBA" id="ARBA00008466"/>
    </source>
</evidence>
<reference evidence="14" key="1">
    <citation type="submission" date="2021-01" db="EMBL/GenBank/DDBJ databases">
        <authorList>
            <person name="Corre E."/>
            <person name="Pelletier E."/>
            <person name="Niang G."/>
            <person name="Scheremetjew M."/>
            <person name="Finn R."/>
            <person name="Kale V."/>
            <person name="Holt S."/>
            <person name="Cochrane G."/>
            <person name="Meng A."/>
            <person name="Brown T."/>
            <person name="Cohen L."/>
        </authorList>
    </citation>
    <scope>NUCLEOTIDE SEQUENCE</scope>
    <source>
        <strain evidence="14">SPMC142</strain>
    </source>
</reference>
<keyword evidence="10" id="KW-0865">Zymogen</keyword>
<evidence type="ECO:0000256" key="4">
    <source>
        <dbReference type="ARBA" id="ARBA00012357"/>
    </source>
</evidence>
<accession>A0A7S3WIY3</accession>
<keyword evidence="13" id="KW-0670">Pyruvate</keyword>
<keyword evidence="6" id="KW-0210">Decarboxylase</keyword>
<comment type="pathway">
    <text evidence="2">Amine and polyamine biosynthesis; S-adenosylmethioninamine biosynthesis; S-adenosylmethioninamine from S-adenosyl-L-methionine: step 1/1.</text>
</comment>
<comment type="similarity">
    <text evidence="3">Belongs to the eukaryotic AdoMetDC family.</text>
</comment>
<dbReference type="AlphaFoldDB" id="A0A7S3WIY3"/>
<dbReference type="PANTHER" id="PTHR11570:SF0">
    <property type="entry name" value="S-ADENOSYLMETHIONINE DECARBOXYLASE PROENZYME"/>
    <property type="match status" value="1"/>
</dbReference>
<dbReference type="PROSITE" id="PS01336">
    <property type="entry name" value="ADOMETDC"/>
    <property type="match status" value="1"/>
</dbReference>
<organism evidence="14">
    <name type="scientific">Strombidinopsis acuminata</name>
    <dbReference type="NCBI Taxonomy" id="141414"/>
    <lineage>
        <taxon>Eukaryota</taxon>
        <taxon>Sar</taxon>
        <taxon>Alveolata</taxon>
        <taxon>Ciliophora</taxon>
        <taxon>Intramacronucleata</taxon>
        <taxon>Spirotrichea</taxon>
        <taxon>Choreotrichia</taxon>
        <taxon>Choreotrichida</taxon>
        <taxon>Strombidinopsidae</taxon>
        <taxon>Strombidinopsis</taxon>
    </lineage>
</organism>
<dbReference type="GO" id="GO:0008295">
    <property type="term" value="P:spermidine biosynthetic process"/>
    <property type="evidence" value="ECO:0007669"/>
    <property type="project" value="UniProtKB-KW"/>
</dbReference>
<keyword evidence="9" id="KW-0620">Polyamine biosynthesis</keyword>
<dbReference type="NCBIfam" id="TIGR00535">
    <property type="entry name" value="SAM_DCase"/>
    <property type="match status" value="1"/>
</dbReference>
<dbReference type="GO" id="GO:0004014">
    <property type="term" value="F:adenosylmethionine decarboxylase activity"/>
    <property type="evidence" value="ECO:0007669"/>
    <property type="project" value="UniProtKB-EC"/>
</dbReference>
<keyword evidence="8" id="KW-0745">Spermidine biosynthesis</keyword>
<evidence type="ECO:0000256" key="8">
    <source>
        <dbReference type="ARBA" id="ARBA00023066"/>
    </source>
</evidence>
<dbReference type="Pfam" id="PF01536">
    <property type="entry name" value="SAM_decarbox"/>
    <property type="match status" value="1"/>
</dbReference>
<gene>
    <name evidence="14" type="ORF">SACU0126_LOCUS15676</name>
</gene>
<evidence type="ECO:0000256" key="10">
    <source>
        <dbReference type="ARBA" id="ARBA00023145"/>
    </source>
</evidence>
<evidence type="ECO:0000313" key="14">
    <source>
        <dbReference type="EMBL" id="CAE0558176.1"/>
    </source>
</evidence>
<dbReference type="PANTHER" id="PTHR11570">
    <property type="entry name" value="S-ADENOSYLMETHIONINE DECARBOXYLASE"/>
    <property type="match status" value="1"/>
</dbReference>
<dbReference type="UniPathway" id="UPA00331">
    <property type="reaction ID" value="UER00451"/>
</dbReference>
<proteinExistence type="inferred from homology"/>
<dbReference type="InterPro" id="IPR018166">
    <property type="entry name" value="S-AdoMet_deCO2ase_CS"/>
</dbReference>
<evidence type="ECO:0000256" key="1">
    <source>
        <dbReference type="ARBA" id="ARBA00001928"/>
    </source>
</evidence>
<keyword evidence="7" id="KW-0068">Autocatalytic cleavage</keyword>
<evidence type="ECO:0000256" key="5">
    <source>
        <dbReference type="ARBA" id="ARBA00022691"/>
    </source>
</evidence>
<keyword evidence="12" id="KW-0704">Schiff base</keyword>
<evidence type="ECO:0000256" key="2">
    <source>
        <dbReference type="ARBA" id="ARBA00004911"/>
    </source>
</evidence>